<sequence>MEEKKRKGYKTQEQQNEANKRYRATEEGKEKTKHSTYKSRAKVFINEMATLEELEELENLIKNKKLGGIKMTRLEERAIKGLDYVKETGDYLVEVETYKVSKLDGECMIDTFRCGCIDKKDIEKLKSFVENECMILKGDFLSKVNVFIENEDGYETIDVFYPKQN</sequence>
<organism evidence="2">
    <name type="scientific">Podoviridae sp. ctP1X6</name>
    <dbReference type="NCBI Taxonomy" id="2825246"/>
    <lineage>
        <taxon>Viruses</taxon>
        <taxon>Duplodnaviria</taxon>
        <taxon>Heunggongvirae</taxon>
        <taxon>Uroviricota</taxon>
        <taxon>Caudoviricetes</taxon>
    </lineage>
</organism>
<dbReference type="EMBL" id="BK016004">
    <property type="protein sequence ID" value="DAF89193.1"/>
    <property type="molecule type" value="Genomic_DNA"/>
</dbReference>
<reference evidence="2" key="1">
    <citation type="journal article" date="2021" name="Proc. Natl. Acad. Sci. U.S.A.">
        <title>A Catalog of Tens of Thousands of Viruses from Human Metagenomes Reveals Hidden Associations with Chronic Diseases.</title>
        <authorList>
            <person name="Tisza M.J."/>
            <person name="Buck C.B."/>
        </authorList>
    </citation>
    <scope>NUCLEOTIDE SEQUENCE</scope>
    <source>
        <strain evidence="2">CtP1X6</strain>
    </source>
</reference>
<feature type="region of interest" description="Disordered" evidence="1">
    <location>
        <begin position="1"/>
        <end position="34"/>
    </location>
</feature>
<evidence type="ECO:0000256" key="1">
    <source>
        <dbReference type="SAM" id="MobiDB-lite"/>
    </source>
</evidence>
<feature type="compositionally biased region" description="Basic and acidic residues" evidence="1">
    <location>
        <begin position="18"/>
        <end position="30"/>
    </location>
</feature>
<accession>A0A8S5U3Z9</accession>
<protein>
    <submittedName>
        <fullName evidence="2">Uncharacterized protein</fullName>
    </submittedName>
</protein>
<proteinExistence type="predicted"/>
<evidence type="ECO:0000313" key="2">
    <source>
        <dbReference type="EMBL" id="DAF89193.1"/>
    </source>
</evidence>
<name>A0A8S5U3Z9_9CAUD</name>